<dbReference type="InterPro" id="IPR002018">
    <property type="entry name" value="CarbesteraseB"/>
</dbReference>
<dbReference type="PANTHER" id="PTHR11559">
    <property type="entry name" value="CARBOXYLESTERASE"/>
    <property type="match status" value="1"/>
</dbReference>
<dbReference type="EMBL" id="AAZO01005645">
    <property type="status" value="NOT_ANNOTATED_CDS"/>
    <property type="molecule type" value="Genomic_DNA"/>
</dbReference>
<dbReference type="eggNOG" id="KOG1516">
    <property type="taxonomic scope" value="Eukaryota"/>
</dbReference>
<dbReference type="Pfam" id="PF00135">
    <property type="entry name" value="COesterase"/>
    <property type="match status" value="1"/>
</dbReference>
<feature type="domain" description="Carboxylesterase type B" evidence="2">
    <location>
        <begin position="92"/>
        <end position="392"/>
    </location>
</feature>
<dbReference type="VEuPathDB" id="VectorBase:PHUM463960"/>
<protein>
    <submittedName>
        <fullName evidence="3">Bile salt-activated lipase, putative</fullName>
        <ecNumber evidence="3">3.1.1.1</ecNumber>
    </submittedName>
</protein>
<dbReference type="CTD" id="8238591"/>
<reference evidence="3" key="2">
    <citation type="submission" date="2007-04" db="EMBL/GenBank/DDBJ databases">
        <title>The genome of the human body louse.</title>
        <authorList>
            <consortium name="The Human Body Louse Genome Consortium"/>
            <person name="Kirkness E."/>
            <person name="Walenz B."/>
            <person name="Hass B."/>
            <person name="Bruggner R."/>
            <person name="Strausberg R."/>
        </authorList>
    </citation>
    <scope>NUCLEOTIDE SEQUENCE</scope>
    <source>
        <strain evidence="3">USDA</strain>
    </source>
</reference>
<dbReference type="InterPro" id="IPR050309">
    <property type="entry name" value="Type-B_Carboxylest/Lipase"/>
</dbReference>
<dbReference type="RefSeq" id="XP_002430147.1">
    <property type="nucleotide sequence ID" value="XM_002430102.1"/>
</dbReference>
<dbReference type="Proteomes" id="UP000009046">
    <property type="component" value="Unassembled WGS sequence"/>
</dbReference>
<dbReference type="OrthoDB" id="19653at2759"/>
<dbReference type="EnsemblMetazoa" id="PHUM463960-RA">
    <property type="protein sequence ID" value="PHUM463960-PA"/>
    <property type="gene ID" value="PHUM463960"/>
</dbReference>
<keyword evidence="3" id="KW-0378">Hydrolase</keyword>
<gene>
    <name evidence="4" type="primary">8238591</name>
    <name evidence="3" type="ORF">Phum_PHUM463960</name>
</gene>
<evidence type="ECO:0000259" key="2">
    <source>
        <dbReference type="Pfam" id="PF00135"/>
    </source>
</evidence>
<evidence type="ECO:0000313" key="5">
    <source>
        <dbReference type="Proteomes" id="UP000009046"/>
    </source>
</evidence>
<evidence type="ECO:0000313" key="4">
    <source>
        <dbReference type="EnsemblMetazoa" id="PHUM463960-PA"/>
    </source>
</evidence>
<dbReference type="Gene3D" id="3.40.50.1820">
    <property type="entry name" value="alpha/beta hydrolase"/>
    <property type="match status" value="1"/>
</dbReference>
<organism>
    <name type="scientific">Pediculus humanus subsp. corporis</name>
    <name type="common">Body louse</name>
    <dbReference type="NCBI Taxonomy" id="121224"/>
    <lineage>
        <taxon>Eukaryota</taxon>
        <taxon>Metazoa</taxon>
        <taxon>Ecdysozoa</taxon>
        <taxon>Arthropoda</taxon>
        <taxon>Hexapoda</taxon>
        <taxon>Insecta</taxon>
        <taxon>Pterygota</taxon>
        <taxon>Neoptera</taxon>
        <taxon>Paraneoptera</taxon>
        <taxon>Psocodea</taxon>
        <taxon>Troctomorpha</taxon>
        <taxon>Phthiraptera</taxon>
        <taxon>Anoplura</taxon>
        <taxon>Pediculidae</taxon>
        <taxon>Pediculus</taxon>
    </lineage>
</organism>
<dbReference type="EC" id="3.1.1.1" evidence="3"/>
<dbReference type="AlphaFoldDB" id="E0VVK3"/>
<name>E0VVK3_PEDHC</name>
<dbReference type="InterPro" id="IPR029058">
    <property type="entry name" value="AB_hydrolase_fold"/>
</dbReference>
<keyword evidence="5" id="KW-1185">Reference proteome</keyword>
<proteinExistence type="predicted"/>
<dbReference type="KEGG" id="phu:Phum_PHUM463960"/>
<accession>E0VVK3</accession>
<dbReference type="EMBL" id="AAZO01005644">
    <property type="status" value="NOT_ANNOTATED_CDS"/>
    <property type="molecule type" value="Genomic_DNA"/>
</dbReference>
<keyword evidence="1" id="KW-0325">Glycoprotein</keyword>
<dbReference type="HOGENOM" id="CLU_661068_0_0_1"/>
<evidence type="ECO:0000313" key="3">
    <source>
        <dbReference type="EMBL" id="EEB17409.1"/>
    </source>
</evidence>
<dbReference type="STRING" id="121224.E0VVK3"/>
<dbReference type="GeneID" id="8238591"/>
<sequence length="416" mass="47961">MPVEALGAEEQCTRMIFGKLRQVVTQKFGYGIKENRAFKVAISTMSAKDLERIIRNGALYHIKRIYRQFFARGETVVVRVSEGLLKGRRLVGSALCPWALNEDNPYDAAFKLGRAFGLETKDPKVLVDFLRKISACVLTKKQSVAVSETNKRECLPFPFLPCIEQPSPNAFLTEHPLKILEKNAIASDVPYITGINEMEGVILLKPVVDKLPPIQVIEKDFERLVPRFLGLKHGTEKSKEVASKIRQFYFKNRKFDKKTYREYCDLITDTYFLQGMHTTTRLHSKWCKSPVYNYYFVFEGDFGLLKKIINLKSIPGPVHADDLGYLFHIPVIGPNTDPKTREMKFSKKIVRLWTNFAKHRNPTPFPADPVLHDLIWKPFSEENSDCLIMGDHFQWVAGLIRLMRIFLRFIMTPRIV</sequence>
<evidence type="ECO:0000256" key="1">
    <source>
        <dbReference type="ARBA" id="ARBA00023180"/>
    </source>
</evidence>
<dbReference type="InParanoid" id="E0VVK3"/>
<reference evidence="3" key="1">
    <citation type="submission" date="2007-04" db="EMBL/GenBank/DDBJ databases">
        <title>Annotation of Pediculus humanus corporis strain USDA.</title>
        <authorList>
            <person name="Kirkness E."/>
            <person name="Hannick L."/>
            <person name="Hass B."/>
            <person name="Bruggner R."/>
            <person name="Lawson D."/>
            <person name="Bidwell S."/>
            <person name="Joardar V."/>
            <person name="Caler E."/>
            <person name="Walenz B."/>
            <person name="Inman J."/>
            <person name="Schobel S."/>
            <person name="Galinsky K."/>
            <person name="Amedeo P."/>
            <person name="Strausberg R."/>
        </authorList>
    </citation>
    <scope>NUCLEOTIDE SEQUENCE</scope>
    <source>
        <strain evidence="3">USDA</strain>
    </source>
</reference>
<reference evidence="4" key="3">
    <citation type="submission" date="2020-05" db="UniProtKB">
        <authorList>
            <consortium name="EnsemblMetazoa"/>
        </authorList>
    </citation>
    <scope>IDENTIFICATION</scope>
    <source>
        <strain evidence="4">USDA</strain>
    </source>
</reference>
<dbReference type="SUPFAM" id="SSF53474">
    <property type="entry name" value="alpha/beta-Hydrolases"/>
    <property type="match status" value="1"/>
</dbReference>
<dbReference type="OMA" id="PWALTEL"/>
<dbReference type="EMBL" id="DS235812">
    <property type="protein sequence ID" value="EEB17409.1"/>
    <property type="molecule type" value="Genomic_DNA"/>
</dbReference>
<dbReference type="GO" id="GO:0106435">
    <property type="term" value="F:carboxylesterase activity"/>
    <property type="evidence" value="ECO:0007669"/>
    <property type="project" value="UniProtKB-EC"/>
</dbReference>